<comment type="caution">
    <text evidence="1">The sequence shown here is derived from an EMBL/GenBank/DDBJ whole genome shotgun (WGS) entry which is preliminary data.</text>
</comment>
<name>A0A4Y2H409_ARAVE</name>
<accession>A0A4Y2H409</accession>
<sequence>MYKSKRFSHATKSLVQIARSNSVRIYNLHMGGVDLMDSLVTFYCHSQRNKRWYLRIFLPAVEHCCSQFLVALEKRQKRNERFIGVQKQHSINSHIHRKLINTKEKG</sequence>
<dbReference type="AlphaFoldDB" id="A0A4Y2H409"/>
<proteinExistence type="predicted"/>
<gene>
    <name evidence="1" type="ORF">AVEN_264364_1</name>
</gene>
<organism evidence="1 2">
    <name type="scientific">Araneus ventricosus</name>
    <name type="common">Orbweaver spider</name>
    <name type="synonym">Epeira ventricosa</name>
    <dbReference type="NCBI Taxonomy" id="182803"/>
    <lineage>
        <taxon>Eukaryota</taxon>
        <taxon>Metazoa</taxon>
        <taxon>Ecdysozoa</taxon>
        <taxon>Arthropoda</taxon>
        <taxon>Chelicerata</taxon>
        <taxon>Arachnida</taxon>
        <taxon>Araneae</taxon>
        <taxon>Araneomorphae</taxon>
        <taxon>Entelegynae</taxon>
        <taxon>Araneoidea</taxon>
        <taxon>Araneidae</taxon>
        <taxon>Araneus</taxon>
    </lineage>
</organism>
<evidence type="ECO:0000313" key="1">
    <source>
        <dbReference type="EMBL" id="GBM61032.1"/>
    </source>
</evidence>
<dbReference type="EMBL" id="BGPR01001749">
    <property type="protein sequence ID" value="GBM61032.1"/>
    <property type="molecule type" value="Genomic_DNA"/>
</dbReference>
<dbReference type="OrthoDB" id="6419477at2759"/>
<dbReference type="Proteomes" id="UP000499080">
    <property type="component" value="Unassembled WGS sequence"/>
</dbReference>
<keyword evidence="2" id="KW-1185">Reference proteome</keyword>
<evidence type="ECO:0008006" key="3">
    <source>
        <dbReference type="Google" id="ProtNLM"/>
    </source>
</evidence>
<protein>
    <recommendedName>
        <fullName evidence="3">PiggyBac transposable element-derived protein domain-containing protein</fullName>
    </recommendedName>
</protein>
<dbReference type="PANTHER" id="PTHR47272">
    <property type="entry name" value="DDE_TNP_1_7 DOMAIN-CONTAINING PROTEIN"/>
    <property type="match status" value="1"/>
</dbReference>
<evidence type="ECO:0000313" key="2">
    <source>
        <dbReference type="Proteomes" id="UP000499080"/>
    </source>
</evidence>
<reference evidence="1 2" key="1">
    <citation type="journal article" date="2019" name="Sci. Rep.">
        <title>Orb-weaving spider Araneus ventricosus genome elucidates the spidroin gene catalogue.</title>
        <authorList>
            <person name="Kono N."/>
            <person name="Nakamura H."/>
            <person name="Ohtoshi R."/>
            <person name="Moran D.A.P."/>
            <person name="Shinohara A."/>
            <person name="Yoshida Y."/>
            <person name="Fujiwara M."/>
            <person name="Mori M."/>
            <person name="Tomita M."/>
            <person name="Arakawa K."/>
        </authorList>
    </citation>
    <scope>NUCLEOTIDE SEQUENCE [LARGE SCALE GENOMIC DNA]</scope>
</reference>